<dbReference type="Pfam" id="PF01284">
    <property type="entry name" value="MARVEL"/>
    <property type="match status" value="1"/>
</dbReference>
<keyword evidence="2 5" id="KW-0812">Transmembrane</keyword>
<dbReference type="InterPro" id="IPR050578">
    <property type="entry name" value="MARVEL-CKLF_proteins"/>
</dbReference>
<evidence type="ECO:0000313" key="10">
    <source>
        <dbReference type="RefSeq" id="XP_033798353.1"/>
    </source>
</evidence>
<feature type="transmembrane region" description="Helical" evidence="7">
    <location>
        <begin position="50"/>
        <end position="73"/>
    </location>
</feature>
<protein>
    <submittedName>
        <fullName evidence="10">CKLF-like MARVEL transmembrane domain-containing protein 4 isoform X2</fullName>
    </submittedName>
</protein>
<reference evidence="10" key="1">
    <citation type="submission" date="2025-08" db="UniProtKB">
        <authorList>
            <consortium name="RefSeq"/>
        </authorList>
    </citation>
    <scope>IDENTIFICATION</scope>
</reference>
<evidence type="ECO:0000256" key="4">
    <source>
        <dbReference type="ARBA" id="ARBA00023136"/>
    </source>
</evidence>
<dbReference type="GeneID" id="117359523"/>
<evidence type="ECO:0000256" key="7">
    <source>
        <dbReference type="SAM" id="Phobius"/>
    </source>
</evidence>
<evidence type="ECO:0000259" key="8">
    <source>
        <dbReference type="PROSITE" id="PS51225"/>
    </source>
</evidence>
<name>A0A6P8RB69_GEOSA</name>
<organism evidence="9 10">
    <name type="scientific">Geotrypetes seraphini</name>
    <name type="common">Gaboon caecilian</name>
    <name type="synonym">Caecilia seraphini</name>
    <dbReference type="NCBI Taxonomy" id="260995"/>
    <lineage>
        <taxon>Eukaryota</taxon>
        <taxon>Metazoa</taxon>
        <taxon>Chordata</taxon>
        <taxon>Craniata</taxon>
        <taxon>Vertebrata</taxon>
        <taxon>Euteleostomi</taxon>
        <taxon>Amphibia</taxon>
        <taxon>Gymnophiona</taxon>
        <taxon>Geotrypetes</taxon>
    </lineage>
</organism>
<dbReference type="PANTHER" id="PTHR22776">
    <property type="entry name" value="MARVEL-CONTAINING POTENTIAL LIPID RAFT-ASSOCIATED PROTEIN"/>
    <property type="match status" value="1"/>
</dbReference>
<feature type="compositionally biased region" description="Low complexity" evidence="6">
    <location>
        <begin position="16"/>
        <end position="26"/>
    </location>
</feature>
<comment type="subcellular location">
    <subcellularLocation>
        <location evidence="1">Membrane</location>
        <topology evidence="1">Multi-pass membrane protein</topology>
    </subcellularLocation>
</comment>
<evidence type="ECO:0000313" key="9">
    <source>
        <dbReference type="Proteomes" id="UP000515159"/>
    </source>
</evidence>
<proteinExistence type="predicted"/>
<dbReference type="RefSeq" id="XP_033798353.1">
    <property type="nucleotide sequence ID" value="XM_033942462.1"/>
</dbReference>
<dbReference type="CTD" id="146223"/>
<evidence type="ECO:0000256" key="2">
    <source>
        <dbReference type="ARBA" id="ARBA00022692"/>
    </source>
</evidence>
<keyword evidence="3 7" id="KW-1133">Transmembrane helix</keyword>
<feature type="domain" description="MARVEL" evidence="8">
    <location>
        <begin position="50"/>
        <end position="180"/>
    </location>
</feature>
<dbReference type="GO" id="GO:0016020">
    <property type="term" value="C:membrane"/>
    <property type="evidence" value="ECO:0007669"/>
    <property type="project" value="UniProtKB-SubCell"/>
</dbReference>
<gene>
    <name evidence="10" type="primary">CMTM4</name>
</gene>
<keyword evidence="4 5" id="KW-0472">Membrane</keyword>
<sequence>MRGNNEDLDGFDGEASSTSMISGASSPYQPTTEPVMQRRALGGYRCDLDYLRSVLGVLKVTQVVLALIAFICIETIMHCSPCEGLYFFEFVSCSAFVVTGVLLFMFSLNLHTRIPQINWNLTLFGAGASAFEPTVSTCMPRRFEADFCGGQAKKNGGFGEHRAQHFLLLDCLHCPCGSEP</sequence>
<dbReference type="PANTHER" id="PTHR22776:SF29">
    <property type="entry name" value="CKLF-LIKE MARVEL TRANSMEMBRANE DOMAIN-CONTAINING PROTEIN 4"/>
    <property type="match status" value="1"/>
</dbReference>
<dbReference type="InterPro" id="IPR008253">
    <property type="entry name" value="Marvel"/>
</dbReference>
<accession>A0A6P8RB69</accession>
<feature type="region of interest" description="Disordered" evidence="6">
    <location>
        <begin position="1"/>
        <end position="32"/>
    </location>
</feature>
<evidence type="ECO:0000256" key="5">
    <source>
        <dbReference type="PROSITE-ProRule" id="PRU00581"/>
    </source>
</evidence>
<dbReference type="AlphaFoldDB" id="A0A6P8RB69"/>
<evidence type="ECO:0000256" key="6">
    <source>
        <dbReference type="SAM" id="MobiDB-lite"/>
    </source>
</evidence>
<feature type="compositionally biased region" description="Acidic residues" evidence="6">
    <location>
        <begin position="1"/>
        <end position="12"/>
    </location>
</feature>
<evidence type="ECO:0000256" key="1">
    <source>
        <dbReference type="ARBA" id="ARBA00004141"/>
    </source>
</evidence>
<dbReference type="PROSITE" id="PS51225">
    <property type="entry name" value="MARVEL"/>
    <property type="match status" value="1"/>
</dbReference>
<feature type="transmembrane region" description="Helical" evidence="7">
    <location>
        <begin position="85"/>
        <end position="108"/>
    </location>
</feature>
<evidence type="ECO:0000256" key="3">
    <source>
        <dbReference type="ARBA" id="ARBA00022989"/>
    </source>
</evidence>
<dbReference type="Proteomes" id="UP000515159">
    <property type="component" value="Chromosome 4"/>
</dbReference>
<keyword evidence="9" id="KW-1185">Reference proteome</keyword>